<feature type="non-terminal residue" evidence="2">
    <location>
        <position position="54"/>
    </location>
</feature>
<reference evidence="2 3" key="1">
    <citation type="submission" date="2024-05" db="EMBL/GenBank/DDBJ databases">
        <title>Genome sequencing and assembly of Indian major carp, Cirrhinus mrigala (Hamilton, 1822).</title>
        <authorList>
            <person name="Mohindra V."/>
            <person name="Chowdhury L.M."/>
            <person name="Lal K."/>
            <person name="Jena J.K."/>
        </authorList>
    </citation>
    <scope>NUCLEOTIDE SEQUENCE [LARGE SCALE GENOMIC DNA]</scope>
    <source>
        <strain evidence="2">CM1030</strain>
        <tissue evidence="2">Blood</tissue>
    </source>
</reference>
<organism evidence="2 3">
    <name type="scientific">Cirrhinus mrigala</name>
    <name type="common">Mrigala</name>
    <dbReference type="NCBI Taxonomy" id="683832"/>
    <lineage>
        <taxon>Eukaryota</taxon>
        <taxon>Metazoa</taxon>
        <taxon>Chordata</taxon>
        <taxon>Craniata</taxon>
        <taxon>Vertebrata</taxon>
        <taxon>Euteleostomi</taxon>
        <taxon>Actinopterygii</taxon>
        <taxon>Neopterygii</taxon>
        <taxon>Teleostei</taxon>
        <taxon>Ostariophysi</taxon>
        <taxon>Cypriniformes</taxon>
        <taxon>Cyprinidae</taxon>
        <taxon>Labeoninae</taxon>
        <taxon>Labeonini</taxon>
        <taxon>Cirrhinus</taxon>
    </lineage>
</organism>
<dbReference type="Proteomes" id="UP001529510">
    <property type="component" value="Unassembled WGS sequence"/>
</dbReference>
<comment type="caution">
    <text evidence="2">The sequence shown here is derived from an EMBL/GenBank/DDBJ whole genome shotgun (WGS) entry which is preliminary data.</text>
</comment>
<accession>A0ABD0RIK7</accession>
<proteinExistence type="predicted"/>
<sequence>MQRVLKGHWQNRPLEKIKPIKKISLKHKLCLGSRISDPTSKDKHKLANSILSTV</sequence>
<name>A0ABD0RIK7_CIRMR</name>
<dbReference type="EMBL" id="JAMKFB020000003">
    <property type="protein sequence ID" value="KAL0198171.1"/>
    <property type="molecule type" value="Genomic_DNA"/>
</dbReference>
<evidence type="ECO:0000256" key="1">
    <source>
        <dbReference type="SAM" id="MobiDB-lite"/>
    </source>
</evidence>
<evidence type="ECO:0000313" key="3">
    <source>
        <dbReference type="Proteomes" id="UP001529510"/>
    </source>
</evidence>
<dbReference type="AlphaFoldDB" id="A0ABD0RIK7"/>
<keyword evidence="3" id="KW-1185">Reference proteome</keyword>
<evidence type="ECO:0000313" key="2">
    <source>
        <dbReference type="EMBL" id="KAL0198171.1"/>
    </source>
</evidence>
<gene>
    <name evidence="2" type="ORF">M9458_006711</name>
</gene>
<protein>
    <submittedName>
        <fullName evidence="2">Uncharacterized protein</fullName>
    </submittedName>
</protein>
<feature type="region of interest" description="Disordered" evidence="1">
    <location>
        <begin position="34"/>
        <end position="54"/>
    </location>
</feature>